<accession>A0A2T7A566</accession>
<sequence length="297" mass="33730">MPPTDRSNHPRSVSFYDSTHPDVALGGFVQNGSITEANFLDMLDILLVVEGEPGPLRVQERISNDIVSRTDAPLKKGVYDIHGQGSIQVNDEPWIYRLTSHIATRREDRFRHEIGHRDRKCVISGLSLPESFIQTDGFIGFAAVHIFPREHESLWIQCNYQQWVTDMDDAAGSSKINSAQNGFLLQKTVQQLFDQYLVSVNPDDGYKIVAFTFDFLGLDGRILDPVCRNPTDPHHVSDQALRWHYRQSVLANVRRGGEPIFEHDFPPGTDMLSEILAGPYGRERFELEMGVRLREVV</sequence>
<dbReference type="Pfam" id="PF25324">
    <property type="entry name" value="DUF7881"/>
    <property type="match status" value="1"/>
</dbReference>
<dbReference type="Proteomes" id="UP000244722">
    <property type="component" value="Unassembled WGS sequence"/>
</dbReference>
<feature type="domain" description="DUF7881" evidence="2">
    <location>
        <begin position="11"/>
        <end position="88"/>
    </location>
</feature>
<organism evidence="3 4">
    <name type="scientific">Tuber borchii</name>
    <name type="common">White truffle</name>
    <dbReference type="NCBI Taxonomy" id="42251"/>
    <lineage>
        <taxon>Eukaryota</taxon>
        <taxon>Fungi</taxon>
        <taxon>Dikarya</taxon>
        <taxon>Ascomycota</taxon>
        <taxon>Pezizomycotina</taxon>
        <taxon>Pezizomycetes</taxon>
        <taxon>Pezizales</taxon>
        <taxon>Tuberaceae</taxon>
        <taxon>Tuber</taxon>
    </lineage>
</organism>
<dbReference type="InterPro" id="IPR057203">
    <property type="entry name" value="DUF7881"/>
</dbReference>
<dbReference type="Pfam" id="PF13391">
    <property type="entry name" value="HNH_2"/>
    <property type="match status" value="1"/>
</dbReference>
<gene>
    <name evidence="3" type="ORF">B9Z19DRAFT_1098920</name>
</gene>
<dbReference type="OrthoDB" id="2142759at2759"/>
<dbReference type="STRING" id="42251.A0A2T7A566"/>
<evidence type="ECO:0000313" key="4">
    <source>
        <dbReference type="Proteomes" id="UP000244722"/>
    </source>
</evidence>
<name>A0A2T7A566_TUBBO</name>
<protein>
    <submittedName>
        <fullName evidence="3">Uncharacterized protein</fullName>
    </submittedName>
</protein>
<evidence type="ECO:0000313" key="3">
    <source>
        <dbReference type="EMBL" id="PUU82882.1"/>
    </source>
</evidence>
<feature type="domain" description="HNH nuclease" evidence="1">
    <location>
        <begin position="121"/>
        <end position="201"/>
    </location>
</feature>
<reference evidence="3 4" key="1">
    <citation type="submission" date="2017-04" db="EMBL/GenBank/DDBJ databases">
        <title>Draft genome sequence of Tuber borchii Vittad., a whitish edible truffle.</title>
        <authorList>
            <consortium name="DOE Joint Genome Institute"/>
            <person name="Murat C."/>
            <person name="Kuo A."/>
            <person name="Barry K.W."/>
            <person name="Clum A."/>
            <person name="Dockter R.B."/>
            <person name="Fauchery L."/>
            <person name="Iotti M."/>
            <person name="Kohler A."/>
            <person name="Labutti K."/>
            <person name="Lindquist E.A."/>
            <person name="Lipzen A."/>
            <person name="Ohm R.A."/>
            <person name="Wang M."/>
            <person name="Grigoriev I.V."/>
            <person name="Zambonelli A."/>
            <person name="Martin F.M."/>
        </authorList>
    </citation>
    <scope>NUCLEOTIDE SEQUENCE [LARGE SCALE GENOMIC DNA]</scope>
    <source>
        <strain evidence="3 4">Tbo3840</strain>
    </source>
</reference>
<dbReference type="AlphaFoldDB" id="A0A2T7A566"/>
<evidence type="ECO:0000259" key="1">
    <source>
        <dbReference type="Pfam" id="PF13391"/>
    </source>
</evidence>
<dbReference type="InterPro" id="IPR003615">
    <property type="entry name" value="HNH_nuc"/>
</dbReference>
<keyword evidence="4" id="KW-1185">Reference proteome</keyword>
<proteinExistence type="predicted"/>
<dbReference type="EMBL" id="NESQ01000020">
    <property type="protein sequence ID" value="PUU82882.1"/>
    <property type="molecule type" value="Genomic_DNA"/>
</dbReference>
<comment type="caution">
    <text evidence="3">The sequence shown here is derived from an EMBL/GenBank/DDBJ whole genome shotgun (WGS) entry which is preliminary data.</text>
</comment>
<evidence type="ECO:0000259" key="2">
    <source>
        <dbReference type="Pfam" id="PF25324"/>
    </source>
</evidence>